<reference evidence="1 2" key="1">
    <citation type="journal article" date="2011" name="Int. J. Syst. Evol. Microbiol.">
        <title>Zhongshania antarctica gen. nov., sp. nov. and Zhongshania guokunii sp. nov., gammaproteobacteria respectively isolated from coastal attached (fast) ice and surface seawater of the Antarctic.</title>
        <authorList>
            <person name="Li H.J."/>
            <person name="Zhang X.Y."/>
            <person name="Chen C.X."/>
            <person name="Zhang Y.J."/>
            <person name="Gao Z.M."/>
            <person name="Yu Y."/>
            <person name="Chen X.L."/>
            <person name="Chen B."/>
            <person name="Zhang Y.Z."/>
        </authorList>
    </citation>
    <scope>NUCLEOTIDE SEQUENCE [LARGE SCALE GENOMIC DNA]</scope>
    <source>
        <strain evidence="1 2">ZS6-22T</strain>
    </source>
</reference>
<dbReference type="SUPFAM" id="SSF53850">
    <property type="entry name" value="Periplasmic binding protein-like II"/>
    <property type="match status" value="1"/>
</dbReference>
<organism evidence="1 2">
    <name type="scientific">Zhongshania guokunii</name>
    <dbReference type="NCBI Taxonomy" id="641783"/>
    <lineage>
        <taxon>Bacteria</taxon>
        <taxon>Pseudomonadati</taxon>
        <taxon>Pseudomonadota</taxon>
        <taxon>Gammaproteobacteria</taxon>
        <taxon>Cellvibrionales</taxon>
        <taxon>Spongiibacteraceae</taxon>
        <taxon>Zhongshania</taxon>
    </lineage>
</organism>
<dbReference type="EMBL" id="JBFRYA010000010">
    <property type="protein sequence ID" value="MEX1669636.1"/>
    <property type="molecule type" value="Genomic_DNA"/>
</dbReference>
<keyword evidence="2" id="KW-1185">Reference proteome</keyword>
<dbReference type="RefSeq" id="WP_368381909.1">
    <property type="nucleotide sequence ID" value="NZ_JBFRYA010000010.1"/>
</dbReference>
<evidence type="ECO:0000313" key="1">
    <source>
        <dbReference type="EMBL" id="MEX1669636.1"/>
    </source>
</evidence>
<comment type="caution">
    <text evidence="1">The sequence shown here is derived from an EMBL/GenBank/DDBJ whole genome shotgun (WGS) entry which is preliminary data.</text>
</comment>
<gene>
    <name evidence="1" type="ORF">AB4876_12020</name>
</gene>
<evidence type="ECO:0000313" key="2">
    <source>
        <dbReference type="Proteomes" id="UP001557485"/>
    </source>
</evidence>
<proteinExistence type="predicted"/>
<protein>
    <submittedName>
        <fullName evidence="1">Uncharacterized protein</fullName>
    </submittedName>
</protein>
<name>A0ABV3U6X0_9GAMM</name>
<accession>A0ABV3U6X0</accession>
<dbReference type="Proteomes" id="UP001557485">
    <property type="component" value="Unassembled WGS sequence"/>
</dbReference>
<sequence>MSVWGLSIYGVDITQNYTQPFFDDLFEALGRPYSVFYGNDIKLLQAKCNIENHDLIVGSYNYDMQNFERNCGYQLVALTDQAINMYIRADANLDEIKSLALIQGVSAGEVLISDDKSVVYYPNHVTAILALYRGEIDGVVSSETGVKPLLPLLGKKIKVAYTFSEQGHAVVLMSRSYFASVDGKKLRSLLLSNREKSLEVFVDGMGLGRWRQP</sequence>